<evidence type="ECO:0000256" key="2">
    <source>
        <dbReference type="RuleBase" id="RU003695"/>
    </source>
</evidence>
<dbReference type="InterPro" id="IPR012674">
    <property type="entry name" value="Calycin"/>
</dbReference>
<accession>A0A2A3E9C1</accession>
<dbReference type="InterPro" id="IPR000566">
    <property type="entry name" value="Lipocln_cytosolic_FA-bd_dom"/>
</dbReference>
<organism evidence="5 6">
    <name type="scientific">Apis cerana cerana</name>
    <name type="common">Oriental honeybee</name>
    <dbReference type="NCBI Taxonomy" id="94128"/>
    <lineage>
        <taxon>Eukaryota</taxon>
        <taxon>Metazoa</taxon>
        <taxon>Ecdysozoa</taxon>
        <taxon>Arthropoda</taxon>
        <taxon>Hexapoda</taxon>
        <taxon>Insecta</taxon>
        <taxon>Pterygota</taxon>
        <taxon>Neoptera</taxon>
        <taxon>Endopterygota</taxon>
        <taxon>Hymenoptera</taxon>
        <taxon>Apocrita</taxon>
        <taxon>Aculeata</taxon>
        <taxon>Apoidea</taxon>
        <taxon>Anthophila</taxon>
        <taxon>Apidae</taxon>
        <taxon>Apis</taxon>
    </lineage>
</organism>
<evidence type="ECO:0000259" key="4">
    <source>
        <dbReference type="Pfam" id="PF00061"/>
    </source>
</evidence>
<dbReference type="GO" id="GO:0006629">
    <property type="term" value="P:lipid metabolic process"/>
    <property type="evidence" value="ECO:0007669"/>
    <property type="project" value="TreeGrafter"/>
</dbReference>
<dbReference type="GO" id="GO:0000302">
    <property type="term" value="P:response to reactive oxygen species"/>
    <property type="evidence" value="ECO:0007669"/>
    <property type="project" value="TreeGrafter"/>
</dbReference>
<comment type="similarity">
    <text evidence="2">Belongs to the calycin superfamily. Lipocalin family.</text>
</comment>
<dbReference type="Gene3D" id="2.40.128.20">
    <property type="match status" value="1"/>
</dbReference>
<dbReference type="PRINTS" id="PR01273">
    <property type="entry name" value="INVTBRTCOLOR"/>
</dbReference>
<keyword evidence="5" id="KW-0449">Lipoprotein</keyword>
<protein>
    <submittedName>
        <fullName evidence="5">Apolipoprotein D</fullName>
    </submittedName>
</protein>
<dbReference type="SUPFAM" id="SSF50814">
    <property type="entry name" value="Lipocalins"/>
    <property type="match status" value="1"/>
</dbReference>
<dbReference type="Proteomes" id="UP000242457">
    <property type="component" value="Unassembled WGS sequence"/>
</dbReference>
<dbReference type="PROSITE" id="PS00213">
    <property type="entry name" value="LIPOCALIN"/>
    <property type="match status" value="1"/>
</dbReference>
<evidence type="ECO:0000313" key="6">
    <source>
        <dbReference type="Proteomes" id="UP000242457"/>
    </source>
</evidence>
<dbReference type="InterPro" id="IPR022272">
    <property type="entry name" value="Lipocalin_CS"/>
</dbReference>
<dbReference type="Pfam" id="PF00061">
    <property type="entry name" value="Lipocalin"/>
    <property type="match status" value="1"/>
</dbReference>
<dbReference type="AlphaFoldDB" id="A0A2A3E9C1"/>
<feature type="domain" description="Lipocalin/cytosolic fatty-acid binding" evidence="4">
    <location>
        <begin position="57"/>
        <end position="188"/>
    </location>
</feature>
<keyword evidence="3" id="KW-1133">Transmembrane helix</keyword>
<feature type="transmembrane region" description="Helical" evidence="3">
    <location>
        <begin position="12"/>
        <end position="31"/>
    </location>
</feature>
<keyword evidence="3" id="KW-0812">Transmembrane</keyword>
<dbReference type="OrthoDB" id="6728016at2759"/>
<evidence type="ECO:0000313" key="5">
    <source>
        <dbReference type="EMBL" id="PBC28325.1"/>
    </source>
</evidence>
<dbReference type="PANTHER" id="PTHR10612:SF49">
    <property type="entry name" value="APOLIPOPROTEIN D-LIKE PROTEIN"/>
    <property type="match status" value="1"/>
</dbReference>
<evidence type="ECO:0000256" key="3">
    <source>
        <dbReference type="SAM" id="Phobius"/>
    </source>
</evidence>
<name>A0A2A3E9C1_APICC</name>
<dbReference type="STRING" id="94128.A0A2A3E9C1"/>
<reference evidence="5 6" key="1">
    <citation type="submission" date="2014-07" db="EMBL/GenBank/DDBJ databases">
        <title>Genomic and transcriptomic analysis on Apis cerana provide comprehensive insights into honey bee biology.</title>
        <authorList>
            <person name="Diao Q."/>
            <person name="Sun L."/>
            <person name="Zheng H."/>
            <person name="Zheng H."/>
            <person name="Xu S."/>
            <person name="Wang S."/>
            <person name="Zeng Z."/>
            <person name="Hu F."/>
            <person name="Su S."/>
            <person name="Wu J."/>
        </authorList>
    </citation>
    <scope>NUCLEOTIDE SEQUENCE [LARGE SCALE GENOMIC DNA]</scope>
    <source>
        <tissue evidence="5">Pupae without intestine</tissue>
    </source>
</reference>
<dbReference type="GO" id="GO:0005737">
    <property type="term" value="C:cytoplasm"/>
    <property type="evidence" value="ECO:0007669"/>
    <property type="project" value="TreeGrafter"/>
</dbReference>
<evidence type="ECO:0000256" key="1">
    <source>
        <dbReference type="ARBA" id="ARBA00023157"/>
    </source>
</evidence>
<keyword evidence="1" id="KW-1015">Disulfide bond</keyword>
<gene>
    <name evidence="5" type="ORF">APICC_03618</name>
</gene>
<proteinExistence type="inferred from homology"/>
<sequence>MDFTFYLSSRTLFIIMKILSLAFLLGCFVLVKTHTYHVGPCPIVEPMQGFQINKFLGIWYVIQKTSTASKCITYNYTRGEEPGEYILKQDSDHPVLSLTSLKHEYHYTGELTIPNPSTPALMKVRFPLSVAGSASHVVFATDYDNYAGVFTCQKLTFAHRQSATILSRNRELDKTSIDNLRQKLSDFGVNPFDLSIISQIKCSHGNNSLDITVDPSTFTSQNIGNLVRKAGEKVGDGVEWVANMGSKVYHKLTGSEEKITSKPEENTEKNLMRHYEETNEVEWIP</sequence>
<dbReference type="InterPro" id="IPR003057">
    <property type="entry name" value="Invtbrt_color"/>
</dbReference>
<dbReference type="GO" id="GO:0031409">
    <property type="term" value="F:pigment binding"/>
    <property type="evidence" value="ECO:0007669"/>
    <property type="project" value="InterPro"/>
</dbReference>
<dbReference type="PANTHER" id="PTHR10612">
    <property type="entry name" value="APOLIPOPROTEIN D"/>
    <property type="match status" value="1"/>
</dbReference>
<keyword evidence="6" id="KW-1185">Reference proteome</keyword>
<keyword evidence="3" id="KW-0472">Membrane</keyword>
<dbReference type="EMBL" id="KZ288315">
    <property type="protein sequence ID" value="PBC28325.1"/>
    <property type="molecule type" value="Genomic_DNA"/>
</dbReference>